<evidence type="ECO:0000313" key="2">
    <source>
        <dbReference type="Proteomes" id="UP001144612"/>
    </source>
</evidence>
<comment type="caution">
    <text evidence="1">The sequence shown here is derived from an EMBL/GenBank/DDBJ whole genome shotgun (WGS) entry which is preliminary data.</text>
</comment>
<sequence length="238" mass="28675">MKSQLYLYHDLRKKYTRDLKQIKELFFERIQPIFSDAEKEATAYQNQLWDNLMNQPCYDEESIIDPSNFVETVQEAGFEKYEILSLMQYRNISIWICCMCQVWEQQLFSFIYHEALSEGIKYAESDLKRGFAFSKYVFEWHQQPFETLACWPKIKELRALVNVIKHSEGDSEQKLRKIRPDYFVHDTGIDKYDLLSLYHSTLLEATLQIKEKDLVEYYDALIAFWNELPERMYTKDEL</sequence>
<dbReference type="EMBL" id="JAPQFJ010000006">
    <property type="protein sequence ID" value="MCY6958419.1"/>
    <property type="molecule type" value="Genomic_DNA"/>
</dbReference>
<name>A0ABT4D7Z6_9CLOT</name>
<keyword evidence="2" id="KW-1185">Reference proteome</keyword>
<evidence type="ECO:0000313" key="1">
    <source>
        <dbReference type="EMBL" id="MCY6958419.1"/>
    </source>
</evidence>
<dbReference type="RefSeq" id="WP_268060836.1">
    <property type="nucleotide sequence ID" value="NZ_JAPQFJ010000006.1"/>
</dbReference>
<dbReference type="Proteomes" id="UP001144612">
    <property type="component" value="Unassembled WGS sequence"/>
</dbReference>
<accession>A0ABT4D7Z6</accession>
<proteinExistence type="predicted"/>
<reference evidence="1" key="1">
    <citation type="submission" date="2022-12" db="EMBL/GenBank/DDBJ databases">
        <title>Clostridium sp. nov., isolated from industrial wastewater.</title>
        <authorList>
            <person name="Jiayan W."/>
        </authorList>
    </citation>
    <scope>NUCLEOTIDE SEQUENCE</scope>
    <source>
        <strain evidence="1">ZC22-4</strain>
    </source>
</reference>
<organism evidence="1 2">
    <name type="scientific">Clostridium brassicae</name>
    <dbReference type="NCBI Taxonomy" id="2999072"/>
    <lineage>
        <taxon>Bacteria</taxon>
        <taxon>Bacillati</taxon>
        <taxon>Bacillota</taxon>
        <taxon>Clostridia</taxon>
        <taxon>Eubacteriales</taxon>
        <taxon>Clostridiaceae</taxon>
        <taxon>Clostridium</taxon>
    </lineage>
</organism>
<protein>
    <submittedName>
        <fullName evidence="1">Uncharacterized protein</fullName>
    </submittedName>
</protein>
<gene>
    <name evidence="1" type="ORF">OW729_07365</name>
</gene>